<gene>
    <name evidence="1" type="ORF">MERR_LOCUS23654</name>
</gene>
<organism evidence="1 2">
    <name type="scientific">Microthlaspi erraticum</name>
    <dbReference type="NCBI Taxonomy" id="1685480"/>
    <lineage>
        <taxon>Eukaryota</taxon>
        <taxon>Viridiplantae</taxon>
        <taxon>Streptophyta</taxon>
        <taxon>Embryophyta</taxon>
        <taxon>Tracheophyta</taxon>
        <taxon>Spermatophyta</taxon>
        <taxon>Magnoliopsida</taxon>
        <taxon>eudicotyledons</taxon>
        <taxon>Gunneridae</taxon>
        <taxon>Pentapetalae</taxon>
        <taxon>rosids</taxon>
        <taxon>malvids</taxon>
        <taxon>Brassicales</taxon>
        <taxon>Brassicaceae</taxon>
        <taxon>Coluteocarpeae</taxon>
        <taxon>Microthlaspi</taxon>
    </lineage>
</organism>
<comment type="caution">
    <text evidence="1">The sequence shown here is derived from an EMBL/GenBank/DDBJ whole genome shotgun (WGS) entry which is preliminary data.</text>
</comment>
<evidence type="ECO:0000313" key="1">
    <source>
        <dbReference type="EMBL" id="CAA7036419.1"/>
    </source>
</evidence>
<proteinExistence type="predicted"/>
<dbReference type="Proteomes" id="UP000467841">
    <property type="component" value="Unassembled WGS sequence"/>
</dbReference>
<accession>A0A6D2J0E7</accession>
<reference evidence="1" key="1">
    <citation type="submission" date="2020-01" db="EMBL/GenBank/DDBJ databases">
        <authorList>
            <person name="Mishra B."/>
        </authorList>
    </citation>
    <scope>NUCLEOTIDE SEQUENCE [LARGE SCALE GENOMIC DNA]</scope>
</reference>
<name>A0A6D2J0E7_9BRAS</name>
<dbReference type="AlphaFoldDB" id="A0A6D2J0E7"/>
<protein>
    <submittedName>
        <fullName evidence="1">Uncharacterized protein</fullName>
    </submittedName>
</protein>
<sequence length="261" mass="28710">MDLSPLFFNSPDELVCFRRVLLIQSEQLYGDAETSTKISTETSTKISTKTYRSTALPSSTESEVAAYHSFKSHLSGHNPPLTTRRISAGRTVSSSPSGFDGDKTPSAVVSVFHSILCASTTHGKPLYYSVSTFSSLEFQSTTNLISLQKLAHRNRLNHSAAFSSNTTSSFNAIFHTVCCLQPSSATERSIPFASSFMERSLPSPSCKRRRSPMWKYSPEEALFNIIPALVNVLSLGVYCVDPSFVITETSVHNCEIIIRLC</sequence>
<keyword evidence="2" id="KW-1185">Reference proteome</keyword>
<evidence type="ECO:0000313" key="2">
    <source>
        <dbReference type="Proteomes" id="UP000467841"/>
    </source>
</evidence>
<dbReference type="EMBL" id="CACVBM020001163">
    <property type="protein sequence ID" value="CAA7036419.1"/>
    <property type="molecule type" value="Genomic_DNA"/>
</dbReference>